<dbReference type="SUPFAM" id="SSF52540">
    <property type="entry name" value="P-loop containing nucleoside triphosphate hydrolases"/>
    <property type="match status" value="2"/>
</dbReference>
<dbReference type="GO" id="GO:0140359">
    <property type="term" value="F:ABC-type transporter activity"/>
    <property type="evidence" value="ECO:0007669"/>
    <property type="project" value="InterPro"/>
</dbReference>
<feature type="region of interest" description="Disordered" evidence="5">
    <location>
        <begin position="767"/>
        <end position="803"/>
    </location>
</feature>
<feature type="transmembrane region" description="Helical" evidence="6">
    <location>
        <begin position="836"/>
        <end position="857"/>
    </location>
</feature>
<accession>A0A6A6WLN3</accession>
<feature type="transmembrane region" description="Helical" evidence="6">
    <location>
        <begin position="220"/>
        <end position="242"/>
    </location>
</feature>
<proteinExistence type="predicted"/>
<evidence type="ECO:0000259" key="7">
    <source>
        <dbReference type="PROSITE" id="PS50893"/>
    </source>
</evidence>
<keyword evidence="6" id="KW-0472">Membrane</keyword>
<keyword evidence="4 8" id="KW-0067">ATP-binding</keyword>
<dbReference type="GO" id="GO:0005319">
    <property type="term" value="F:lipid transporter activity"/>
    <property type="evidence" value="ECO:0007669"/>
    <property type="project" value="TreeGrafter"/>
</dbReference>
<dbReference type="InterPro" id="IPR026082">
    <property type="entry name" value="ABCA"/>
</dbReference>
<dbReference type="InterPro" id="IPR027417">
    <property type="entry name" value="P-loop_NTPase"/>
</dbReference>
<keyword evidence="6" id="KW-1133">Transmembrane helix</keyword>
<dbReference type="PANTHER" id="PTHR19229:SF36">
    <property type="entry name" value="ATP-BINDING CASSETTE SUB-FAMILY A MEMBER 2"/>
    <property type="match status" value="1"/>
</dbReference>
<feature type="transmembrane region" description="Helical" evidence="6">
    <location>
        <begin position="1185"/>
        <end position="1209"/>
    </location>
</feature>
<feature type="transmembrane region" description="Helical" evidence="6">
    <location>
        <begin position="1146"/>
        <end position="1165"/>
    </location>
</feature>
<dbReference type="PROSITE" id="PS50893">
    <property type="entry name" value="ABC_TRANSPORTER_2"/>
    <property type="match status" value="2"/>
</dbReference>
<dbReference type="GO" id="GO:0005524">
    <property type="term" value="F:ATP binding"/>
    <property type="evidence" value="ECO:0007669"/>
    <property type="project" value="UniProtKB-KW"/>
</dbReference>
<dbReference type="InterPro" id="IPR003439">
    <property type="entry name" value="ABC_transporter-like_ATP-bd"/>
</dbReference>
<keyword evidence="9" id="KW-1185">Reference proteome</keyword>
<dbReference type="InterPro" id="IPR017871">
    <property type="entry name" value="ABC_transporter-like_CS"/>
</dbReference>
<dbReference type="OrthoDB" id="8061355at2759"/>
<feature type="transmembrane region" description="Helical" evidence="6">
    <location>
        <begin position="1043"/>
        <end position="1068"/>
    </location>
</feature>
<evidence type="ECO:0000256" key="1">
    <source>
        <dbReference type="ARBA" id="ARBA00022448"/>
    </source>
</evidence>
<dbReference type="Pfam" id="PF00005">
    <property type="entry name" value="ABC_tran"/>
    <property type="match status" value="2"/>
</dbReference>
<evidence type="ECO:0000256" key="6">
    <source>
        <dbReference type="SAM" id="Phobius"/>
    </source>
</evidence>
<dbReference type="Proteomes" id="UP000799437">
    <property type="component" value="Unassembled WGS sequence"/>
</dbReference>
<dbReference type="InterPro" id="IPR003593">
    <property type="entry name" value="AAA+_ATPase"/>
</dbReference>
<dbReference type="PROSITE" id="PS00211">
    <property type="entry name" value="ABC_TRANSPORTER_1"/>
    <property type="match status" value="2"/>
</dbReference>
<feature type="transmembrane region" description="Helical" evidence="6">
    <location>
        <begin position="365"/>
        <end position="384"/>
    </location>
</feature>
<dbReference type="GO" id="GO:0016020">
    <property type="term" value="C:membrane"/>
    <property type="evidence" value="ECO:0007669"/>
    <property type="project" value="InterPro"/>
</dbReference>
<keyword evidence="1" id="KW-0813">Transport</keyword>
<dbReference type="EMBL" id="ML996565">
    <property type="protein sequence ID" value="KAF2763115.1"/>
    <property type="molecule type" value="Genomic_DNA"/>
</dbReference>
<feature type="transmembrane region" description="Helical" evidence="6">
    <location>
        <begin position="1080"/>
        <end position="1100"/>
    </location>
</feature>
<evidence type="ECO:0000313" key="8">
    <source>
        <dbReference type="EMBL" id="KAF2763115.1"/>
    </source>
</evidence>
<feature type="transmembrane region" description="Helical" evidence="6">
    <location>
        <begin position="1107"/>
        <end position="1131"/>
    </location>
</feature>
<evidence type="ECO:0000256" key="4">
    <source>
        <dbReference type="ARBA" id="ARBA00022840"/>
    </source>
</evidence>
<reference evidence="8" key="1">
    <citation type="journal article" date="2020" name="Stud. Mycol.">
        <title>101 Dothideomycetes genomes: a test case for predicting lifestyles and emergence of pathogens.</title>
        <authorList>
            <person name="Haridas S."/>
            <person name="Albert R."/>
            <person name="Binder M."/>
            <person name="Bloem J."/>
            <person name="Labutti K."/>
            <person name="Salamov A."/>
            <person name="Andreopoulos B."/>
            <person name="Baker S."/>
            <person name="Barry K."/>
            <person name="Bills G."/>
            <person name="Bluhm B."/>
            <person name="Cannon C."/>
            <person name="Castanera R."/>
            <person name="Culley D."/>
            <person name="Daum C."/>
            <person name="Ezra D."/>
            <person name="Gonzalez J."/>
            <person name="Henrissat B."/>
            <person name="Kuo A."/>
            <person name="Liang C."/>
            <person name="Lipzen A."/>
            <person name="Lutzoni F."/>
            <person name="Magnuson J."/>
            <person name="Mondo S."/>
            <person name="Nolan M."/>
            <person name="Ohm R."/>
            <person name="Pangilinan J."/>
            <person name="Park H.-J."/>
            <person name="Ramirez L."/>
            <person name="Alfaro M."/>
            <person name="Sun H."/>
            <person name="Tritt A."/>
            <person name="Yoshinaga Y."/>
            <person name="Zwiers L.-H."/>
            <person name="Turgeon B."/>
            <person name="Goodwin S."/>
            <person name="Spatafora J."/>
            <person name="Crous P."/>
            <person name="Grigoriev I."/>
        </authorList>
    </citation>
    <scope>NUCLEOTIDE SEQUENCE</scope>
    <source>
        <strain evidence="8">CBS 121739</strain>
    </source>
</reference>
<feature type="transmembrane region" description="Helical" evidence="6">
    <location>
        <begin position="16"/>
        <end position="42"/>
    </location>
</feature>
<evidence type="ECO:0000256" key="5">
    <source>
        <dbReference type="SAM" id="MobiDB-lite"/>
    </source>
</evidence>
<feature type="transmembrane region" description="Helical" evidence="6">
    <location>
        <begin position="286"/>
        <end position="304"/>
    </location>
</feature>
<organism evidence="8 9">
    <name type="scientific">Pseudovirgaria hyperparasitica</name>
    <dbReference type="NCBI Taxonomy" id="470096"/>
    <lineage>
        <taxon>Eukaryota</taxon>
        <taxon>Fungi</taxon>
        <taxon>Dikarya</taxon>
        <taxon>Ascomycota</taxon>
        <taxon>Pezizomycotina</taxon>
        <taxon>Dothideomycetes</taxon>
        <taxon>Dothideomycetes incertae sedis</taxon>
        <taxon>Acrospermales</taxon>
        <taxon>Acrospermaceae</taxon>
        <taxon>Pseudovirgaria</taxon>
    </lineage>
</organism>
<feature type="transmembrane region" description="Helical" evidence="6">
    <location>
        <begin position="1001"/>
        <end position="1022"/>
    </location>
</feature>
<dbReference type="RefSeq" id="XP_033605566.1">
    <property type="nucleotide sequence ID" value="XM_033740264.1"/>
</dbReference>
<sequence>MAGFFSQVWTLTVKNLLIVLVRAWLTTPIRAFIAPIIFMFFVSYSKNFFIPPAEFGVGSPSPLRSLPDAFAAAGDSRTTVAFVNNGFTGGQIEGVINDVANQVRMNGKEATVVGANSDLLEVCRSSLRGASICYGAVVFHGSPSEGTGFWNYTVRADGAFGASIFVDQSDNEAQLYLLPLQHAIDSSIIGTNGTTFPANIDQYVFTSRTDEQRARSIQNLFMNSLITIFGLAFYVGVCGVTYQLTGHMASERELGISQLIEAMVPNTKTWHTQWARLLSLHLAFDIIYLPGWIIMGIILAVLVFPESSVAISLLFHILTGLALTSFSIFGGSLFRKAQLSGITVTLFTVVLAIVAQVARIESYGAVLVLSLIFPPMNYVFFIIYQARFEGDARPTKLDEFAPAHGRSTFEVHGYTFFIFMGAQFVIYPVLAAFTERWLYGTADKRRSLHMDEDSPHAVELSNFSKHYVPSNWRQWTANIFRTQPPETVIAVNNLTISARTGNILALLGANGSGKSTTLNAVTGLSNFNGGSIKVDGTGGLGYCPQKNVMWDDLTVEEHIRIFNRLKSSTGFDTKQQNNDLASSVDLGHKFKARSKTLSGGQKRKLQLAMMFTGGSKVCAIDEISSGLDPVSRRKIWDILMAERGIRTMILTTHFLDEADVLADRIAILSKGNLKAEGSAAELKHHLGGGYRIYLDHSFNVSTGDMAISGLRSRVLGEKTVYQMPTSADAAAFVAHIETQGFTDYQVTGPSIEDVFLKLAEEVKESFGDQNATQVNEDAGDLDMPKSADDPTLSSSEASTKHEEHNALDITSGSGLSMFAQGKVLFRKRFIILQRNFFPYVVVLLLPIIAAGLVTLFLQGFNGLSCDPGAASSNPPVTGFPFAVLTGRLNETTVMPIGPPDRVTSLLSNLTAITGLNESNFAIVNTLQEFQDYIATNFSHVKPGGFFLGDTPTFAFEGDEEIYFTTITLNVLDNVLAGSQIWTDYQTLAVPFAPTAGDTLQLILYFGLAMCAFPGFLALYPAAERIRKVRALHYSNGIRAAPLWLAYLLFDTLFVTVVAAITVGIFVGASSVWYGPGYMFVGFWLYGIASALIAYIVSLFATSQLAAFAVTVGLQCSMFLLYFVIVLCITVFTDAIDIPTNLTIGNFAWNIITPAGTLLQILLLSLNQFQLLCTSDNTTESYPGTITIYGGPILYLIIQIAVLLGFLIWWDSGSSFGLNWLKKKAPATADSESDSALDTKDPSVATEASRLETIDLPLKVNHVSKHFGRNLLAVDDVTFGIAHSEVFALLGPNGAGKSTTISLIRGDITPSYRNGDILVENTSISKHRAKARLHLGVCPQFDAMDTMTVTEHLAFYARVRGVPKADVQRNVDTIVRAVGLMPYTQRMAAKLSGGNQRKLSLAIAMMGNPSVLLLDEPSSGMDAAAKRVMWRTLSAVSKGRALLITTHSMEEADALATRAGIMAGRMLAVGTTDELRHRYGGGWYVHLVLYNASTVSKKEMENVARWVAAKIPGARVQGQMMHGQIRLRVENEKAGAGSLFEVLEREGRDVGIEYYSVGRATLDQVFLEIIGPREDE</sequence>
<dbReference type="Gene3D" id="3.40.50.300">
    <property type="entry name" value="P-loop containing nucleotide triphosphate hydrolases"/>
    <property type="match status" value="2"/>
</dbReference>
<dbReference type="PANTHER" id="PTHR19229">
    <property type="entry name" value="ATP-BINDING CASSETTE TRANSPORTER SUBFAMILY A ABCA"/>
    <property type="match status" value="1"/>
</dbReference>
<dbReference type="CDD" id="cd03263">
    <property type="entry name" value="ABC_subfamily_A"/>
    <property type="match status" value="2"/>
</dbReference>
<dbReference type="GeneID" id="54481318"/>
<protein>
    <submittedName>
        <fullName evidence="8">ATP-binding cassette sub-family A member 7</fullName>
    </submittedName>
</protein>
<feature type="transmembrane region" description="Helical" evidence="6">
    <location>
        <begin position="416"/>
        <end position="439"/>
    </location>
</feature>
<gene>
    <name evidence="8" type="ORF">EJ05DRAFT_26137</name>
</gene>
<evidence type="ECO:0000256" key="3">
    <source>
        <dbReference type="ARBA" id="ARBA00022741"/>
    </source>
</evidence>
<dbReference type="SMART" id="SM00382">
    <property type="entry name" value="AAA"/>
    <property type="match status" value="2"/>
</dbReference>
<feature type="domain" description="ABC transporter" evidence="7">
    <location>
        <begin position="1257"/>
        <end position="1487"/>
    </location>
</feature>
<evidence type="ECO:0000256" key="2">
    <source>
        <dbReference type="ARBA" id="ARBA00022737"/>
    </source>
</evidence>
<feature type="transmembrane region" description="Helical" evidence="6">
    <location>
        <begin position="311"/>
        <end position="333"/>
    </location>
</feature>
<keyword evidence="6" id="KW-0812">Transmembrane</keyword>
<dbReference type="FunFam" id="3.40.50.300:FF:001345">
    <property type="entry name" value="Related to ABC transporter"/>
    <property type="match status" value="1"/>
</dbReference>
<feature type="transmembrane region" description="Helical" evidence="6">
    <location>
        <begin position="339"/>
        <end position="358"/>
    </location>
</feature>
<feature type="domain" description="ABC transporter" evidence="7">
    <location>
        <begin position="474"/>
        <end position="695"/>
    </location>
</feature>
<keyword evidence="3" id="KW-0547">Nucleotide-binding</keyword>
<name>A0A6A6WLN3_9PEZI</name>
<keyword evidence="2" id="KW-0677">Repeat</keyword>
<evidence type="ECO:0000313" key="9">
    <source>
        <dbReference type="Proteomes" id="UP000799437"/>
    </source>
</evidence>
<dbReference type="GO" id="GO:0016887">
    <property type="term" value="F:ATP hydrolysis activity"/>
    <property type="evidence" value="ECO:0007669"/>
    <property type="project" value="InterPro"/>
</dbReference>